<keyword evidence="3" id="KW-1185">Reference proteome</keyword>
<dbReference type="RefSeq" id="WP_155091070.1">
    <property type="nucleotide sequence ID" value="NZ_CP102754.1"/>
</dbReference>
<name>A0A6I3LHG3_9FLAO</name>
<keyword evidence="1" id="KW-0732">Signal</keyword>
<comment type="caution">
    <text evidence="2">The sequence shown here is derived from an EMBL/GenBank/DDBJ whole genome shotgun (WGS) entry which is preliminary data.</text>
</comment>
<organism evidence="2 3">
    <name type="scientific">Myroides albus</name>
    <dbReference type="NCBI Taxonomy" id="2562892"/>
    <lineage>
        <taxon>Bacteria</taxon>
        <taxon>Pseudomonadati</taxon>
        <taxon>Bacteroidota</taxon>
        <taxon>Flavobacteriia</taxon>
        <taxon>Flavobacteriales</taxon>
        <taxon>Flavobacteriaceae</taxon>
        <taxon>Myroides</taxon>
    </lineage>
</organism>
<feature type="signal peptide" evidence="1">
    <location>
        <begin position="1"/>
        <end position="23"/>
    </location>
</feature>
<evidence type="ECO:0000256" key="1">
    <source>
        <dbReference type="SAM" id="SignalP"/>
    </source>
</evidence>
<dbReference type="AlphaFoldDB" id="A0A6I3LHG3"/>
<feature type="chain" id="PRO_5026129759" evidence="1">
    <location>
        <begin position="24"/>
        <end position="409"/>
    </location>
</feature>
<dbReference type="EMBL" id="WMJX01000003">
    <property type="protein sequence ID" value="MTG97016.1"/>
    <property type="molecule type" value="Genomic_DNA"/>
</dbReference>
<reference evidence="2 3" key="1">
    <citation type="submission" date="2019-11" db="EMBL/GenBank/DDBJ databases">
        <title>Genome of Strain BIT-d1.</title>
        <authorList>
            <person name="Yang Y."/>
        </authorList>
    </citation>
    <scope>NUCLEOTIDE SEQUENCE [LARGE SCALE GENOMIC DNA]</scope>
    <source>
        <strain evidence="2 3">BIT-d1</strain>
    </source>
</reference>
<dbReference type="PROSITE" id="PS51257">
    <property type="entry name" value="PROKAR_LIPOPROTEIN"/>
    <property type="match status" value="1"/>
</dbReference>
<dbReference type="Proteomes" id="UP000438760">
    <property type="component" value="Unassembled WGS sequence"/>
</dbReference>
<dbReference type="OrthoDB" id="1409865at2"/>
<dbReference type="Pfam" id="PF16215">
    <property type="entry name" value="DUF4876"/>
    <property type="match status" value="1"/>
</dbReference>
<sequence>MKFRQIYLAVLLTVMSLTVSSCLSDDNATELTQNAVVSMTFKVDDVKEIKELEVEFTEVNTGMKTIEKAENTPYFSVALPVGSYRMSSEGIGILEDGEEVILGSKNEMLDITSQVTNVNIKLTVKQFTDDFIFEELFYTGFQTNEGKSYQTGRYFKIVNNTDRVLYADGLLIAQSDFMTTRDNKETPFILDEAFVCQSVMMLPGNGTDYPVEPGDFIVIADNAQNHNLPNVAGPDLTKADFEFPTLDGPKVQPDNPSVPNVDVIYTKMNFGMFVMHDRGYTGYIIARFPDGESVDSWLSEHKYDYSYLTGSGKEQSFSRYKIPNNWILDGVNNSIPDKLERLVTSAGIDSGFTYCATSDGDKGRYGKSVRRKGLGQNEFGREVYKDTNNSSVDFVPESRASLLDGIIHN</sequence>
<evidence type="ECO:0000313" key="3">
    <source>
        <dbReference type="Proteomes" id="UP000438760"/>
    </source>
</evidence>
<evidence type="ECO:0000313" key="2">
    <source>
        <dbReference type="EMBL" id="MTG97016.1"/>
    </source>
</evidence>
<gene>
    <name evidence="2" type="ORF">GJV76_02515</name>
</gene>
<accession>A0A6I3LHG3</accession>
<dbReference type="InterPro" id="IPR032627">
    <property type="entry name" value="DUF4876"/>
</dbReference>
<protein>
    <submittedName>
        <fullName evidence="2">DUF4876 domain-containing protein</fullName>
    </submittedName>
</protein>
<proteinExistence type="predicted"/>